<dbReference type="Proteomes" id="UP000176233">
    <property type="component" value="Unassembled WGS sequence"/>
</dbReference>
<sequence length="183" mass="21021">MQLGSNPHNLFPGQQENEEVLLITRPHWMVFLGKIIFWMIFVGILFLADWAIANYAPILNTEPHVNWINLLKNIYLMFLILGLLILWVMYYLNLQIITNERVVDVTQTSLLHHTVSELHLSNIEDVTAETKGLLGTFLDYGNVYVQTAAETTRFVFDRVPNPAAVEKLILDLYEALPPDQKGE</sequence>
<reference evidence="2 3" key="1">
    <citation type="journal article" date="2016" name="Nat. Commun.">
        <title>Thousands of microbial genomes shed light on interconnected biogeochemical processes in an aquifer system.</title>
        <authorList>
            <person name="Anantharaman K."/>
            <person name="Brown C.T."/>
            <person name="Hug L.A."/>
            <person name="Sharon I."/>
            <person name="Castelle C.J."/>
            <person name="Probst A.J."/>
            <person name="Thomas B.C."/>
            <person name="Singh A."/>
            <person name="Wilkins M.J."/>
            <person name="Karaoz U."/>
            <person name="Brodie E.L."/>
            <person name="Williams K.H."/>
            <person name="Hubbard S.S."/>
            <person name="Banfield J.F."/>
        </authorList>
    </citation>
    <scope>NUCLEOTIDE SEQUENCE [LARGE SCALE GENOMIC DNA]</scope>
</reference>
<comment type="caution">
    <text evidence="2">The sequence shown here is derived from an EMBL/GenBank/DDBJ whole genome shotgun (WGS) entry which is preliminary data.</text>
</comment>
<proteinExistence type="predicted"/>
<evidence type="ECO:0008006" key="4">
    <source>
        <dbReference type="Google" id="ProtNLM"/>
    </source>
</evidence>
<dbReference type="EMBL" id="MFEJ01000023">
    <property type="protein sequence ID" value="OGE80028.1"/>
    <property type="molecule type" value="Genomic_DNA"/>
</dbReference>
<feature type="transmembrane region" description="Helical" evidence="1">
    <location>
        <begin position="73"/>
        <end position="92"/>
    </location>
</feature>
<gene>
    <name evidence="2" type="ORF">A2660_02955</name>
</gene>
<dbReference type="PANTHER" id="PTHR37938:SF1">
    <property type="entry name" value="BLL0215 PROTEIN"/>
    <property type="match status" value="1"/>
</dbReference>
<evidence type="ECO:0000256" key="1">
    <source>
        <dbReference type="SAM" id="Phobius"/>
    </source>
</evidence>
<accession>A0A1F5NQY1</accession>
<evidence type="ECO:0000313" key="3">
    <source>
        <dbReference type="Proteomes" id="UP000176233"/>
    </source>
</evidence>
<feature type="transmembrane region" description="Helical" evidence="1">
    <location>
        <begin position="35"/>
        <end position="53"/>
    </location>
</feature>
<dbReference type="PANTHER" id="PTHR37938">
    <property type="entry name" value="BLL0215 PROTEIN"/>
    <property type="match status" value="1"/>
</dbReference>
<name>A0A1F5NQY1_9BACT</name>
<evidence type="ECO:0000313" key="2">
    <source>
        <dbReference type="EMBL" id="OGE80028.1"/>
    </source>
</evidence>
<protein>
    <recommendedName>
        <fullName evidence="4">DUF304 domain-containing protein</fullName>
    </recommendedName>
</protein>
<keyword evidence="1" id="KW-0812">Transmembrane</keyword>
<dbReference type="AlphaFoldDB" id="A0A1F5NQY1"/>
<keyword evidence="1" id="KW-1133">Transmembrane helix</keyword>
<organism evidence="2 3">
    <name type="scientific">Candidatus Doudnabacteria bacterium RIFCSPHIGHO2_01_FULL_45_18</name>
    <dbReference type="NCBI Taxonomy" id="1817823"/>
    <lineage>
        <taxon>Bacteria</taxon>
        <taxon>Candidatus Doudnaibacteriota</taxon>
    </lineage>
</organism>
<keyword evidence="1" id="KW-0472">Membrane</keyword>